<dbReference type="PANTHER" id="PTHR34047:SF8">
    <property type="entry name" value="PROTEIN YKFC"/>
    <property type="match status" value="1"/>
</dbReference>
<dbReference type="InterPro" id="IPR043502">
    <property type="entry name" value="DNA/RNA_pol_sf"/>
</dbReference>
<dbReference type="EMBL" id="SODD01000020">
    <property type="protein sequence ID" value="TDW16754.1"/>
    <property type="molecule type" value="Genomic_DNA"/>
</dbReference>
<dbReference type="GO" id="GO:0003964">
    <property type="term" value="F:RNA-directed DNA polymerase activity"/>
    <property type="evidence" value="ECO:0007669"/>
    <property type="project" value="UniProtKB-KW"/>
</dbReference>
<dbReference type="Proteomes" id="UP000294743">
    <property type="component" value="Unassembled WGS sequence"/>
</dbReference>
<evidence type="ECO:0000313" key="2">
    <source>
        <dbReference type="EMBL" id="TDW16754.1"/>
    </source>
</evidence>
<proteinExistence type="predicted"/>
<keyword evidence="3" id="KW-1185">Reference proteome</keyword>
<comment type="caution">
    <text evidence="2">The sequence shown here is derived from an EMBL/GenBank/DDBJ whole genome shotgun (WGS) entry which is preliminary data.</text>
</comment>
<protein>
    <submittedName>
        <fullName evidence="2">Group II intron reverse transcriptase/maturase</fullName>
    </submittedName>
</protein>
<keyword evidence="2" id="KW-0695">RNA-directed DNA polymerase</keyword>
<gene>
    <name evidence="2" type="ORF">EDD63_12037</name>
</gene>
<dbReference type="CDD" id="cd01651">
    <property type="entry name" value="RT_G2_intron"/>
    <property type="match status" value="1"/>
</dbReference>
<dbReference type="PANTHER" id="PTHR34047">
    <property type="entry name" value="NUCLEAR INTRON MATURASE 1, MITOCHONDRIAL-RELATED"/>
    <property type="match status" value="1"/>
</dbReference>
<organism evidence="2 3">
    <name type="scientific">Breznakia blatticola</name>
    <dbReference type="NCBI Taxonomy" id="1754012"/>
    <lineage>
        <taxon>Bacteria</taxon>
        <taxon>Bacillati</taxon>
        <taxon>Bacillota</taxon>
        <taxon>Erysipelotrichia</taxon>
        <taxon>Erysipelotrichales</taxon>
        <taxon>Erysipelotrichaceae</taxon>
        <taxon>Breznakia</taxon>
    </lineage>
</organism>
<keyword evidence="2" id="KW-0808">Transferase</keyword>
<dbReference type="InterPro" id="IPR000477">
    <property type="entry name" value="RT_dom"/>
</dbReference>
<evidence type="ECO:0000313" key="3">
    <source>
        <dbReference type="Proteomes" id="UP000294743"/>
    </source>
</evidence>
<name>A0A4V3G706_9FIRM</name>
<sequence>MRLIEEMFTKENVEKAIRKVKSNKGAPGIDKMNVSEIDSYFKENGREIINSIMQMKYKPMPVRRVYIPKGNGKQRPLGIPAVVDRVIQQAIAQKLSGIYEPCFSEHSFGFRMGRSAHDAMENVLDSLNEGYEWVIDMDIEKYFDTVNHDKLISKLRERVNEKEVLHLIRSFLRAGIMENGLIVLRRFILTKRSHIISTNSTL</sequence>
<evidence type="ECO:0000259" key="1">
    <source>
        <dbReference type="Pfam" id="PF00078"/>
    </source>
</evidence>
<keyword evidence="2" id="KW-0548">Nucleotidyltransferase</keyword>
<feature type="domain" description="Reverse transcriptase" evidence="1">
    <location>
        <begin position="67"/>
        <end position="177"/>
    </location>
</feature>
<dbReference type="OrthoDB" id="1646320at2"/>
<dbReference type="SUPFAM" id="SSF56672">
    <property type="entry name" value="DNA/RNA polymerases"/>
    <property type="match status" value="1"/>
</dbReference>
<reference evidence="2 3" key="1">
    <citation type="submission" date="2019-03" db="EMBL/GenBank/DDBJ databases">
        <title>Genomic Encyclopedia of Type Strains, Phase IV (KMG-IV): sequencing the most valuable type-strain genomes for metagenomic binning, comparative biology and taxonomic classification.</title>
        <authorList>
            <person name="Goeker M."/>
        </authorList>
    </citation>
    <scope>NUCLEOTIDE SEQUENCE [LARGE SCALE GENOMIC DNA]</scope>
    <source>
        <strain evidence="2 3">DSM 28867</strain>
    </source>
</reference>
<dbReference type="RefSeq" id="WP_134169714.1">
    <property type="nucleotide sequence ID" value="NZ_SODD01000020.1"/>
</dbReference>
<accession>A0A4V3G706</accession>
<dbReference type="AlphaFoldDB" id="A0A4V3G706"/>
<dbReference type="Pfam" id="PF00078">
    <property type="entry name" value="RVT_1"/>
    <property type="match status" value="1"/>
</dbReference>
<dbReference type="InterPro" id="IPR051083">
    <property type="entry name" value="GrpII_Intron_Splice-Mob/Def"/>
</dbReference>